<evidence type="ECO:0000256" key="3">
    <source>
        <dbReference type="ARBA" id="ARBA00006702"/>
    </source>
</evidence>
<dbReference type="GO" id="GO:0046872">
    <property type="term" value="F:metal ion binding"/>
    <property type="evidence" value="ECO:0007669"/>
    <property type="project" value="UniProtKB-KW"/>
</dbReference>
<evidence type="ECO:0000256" key="7">
    <source>
        <dbReference type="ARBA" id="ARBA00022912"/>
    </source>
</evidence>
<evidence type="ECO:0000256" key="2">
    <source>
        <dbReference type="ARBA" id="ARBA00001946"/>
    </source>
</evidence>
<comment type="caution">
    <text evidence="12">The sequence shown here is derived from an EMBL/GenBank/DDBJ whole genome shotgun (WGS) entry which is preliminary data.</text>
</comment>
<dbReference type="PROSITE" id="PS51746">
    <property type="entry name" value="PPM_2"/>
    <property type="match status" value="1"/>
</dbReference>
<proteinExistence type="inferred from homology"/>
<evidence type="ECO:0000259" key="11">
    <source>
        <dbReference type="PROSITE" id="PS51746"/>
    </source>
</evidence>
<comment type="cofactor">
    <cofactor evidence="2">
        <name>Mg(2+)</name>
        <dbReference type="ChEBI" id="CHEBI:18420"/>
    </cofactor>
</comment>
<gene>
    <name evidence="12" type="ORF">LSH36_41g10030</name>
</gene>
<keyword evidence="5" id="KW-0479">Metal-binding</keyword>
<name>A0AAD9K773_9ANNE</name>
<dbReference type="EC" id="3.1.3.16" evidence="4"/>
<evidence type="ECO:0000256" key="9">
    <source>
        <dbReference type="RuleBase" id="RU003465"/>
    </source>
</evidence>
<organism evidence="12 13">
    <name type="scientific">Paralvinella palmiformis</name>
    <dbReference type="NCBI Taxonomy" id="53620"/>
    <lineage>
        <taxon>Eukaryota</taxon>
        <taxon>Metazoa</taxon>
        <taxon>Spiralia</taxon>
        <taxon>Lophotrochozoa</taxon>
        <taxon>Annelida</taxon>
        <taxon>Polychaeta</taxon>
        <taxon>Sedentaria</taxon>
        <taxon>Canalipalpata</taxon>
        <taxon>Terebellida</taxon>
        <taxon>Terebelliformia</taxon>
        <taxon>Alvinellidae</taxon>
        <taxon>Paralvinella</taxon>
    </lineage>
</organism>
<dbReference type="PROSITE" id="PS01032">
    <property type="entry name" value="PPM_1"/>
    <property type="match status" value="1"/>
</dbReference>
<dbReference type="PANTHER" id="PTHR13832">
    <property type="entry name" value="PROTEIN PHOSPHATASE 2C"/>
    <property type="match status" value="1"/>
</dbReference>
<dbReference type="SMART" id="SM00332">
    <property type="entry name" value="PP2Cc"/>
    <property type="match status" value="1"/>
</dbReference>
<dbReference type="CDD" id="cd00143">
    <property type="entry name" value="PP2Cc"/>
    <property type="match status" value="1"/>
</dbReference>
<evidence type="ECO:0000256" key="10">
    <source>
        <dbReference type="SAM" id="MobiDB-lite"/>
    </source>
</evidence>
<accession>A0AAD9K773</accession>
<keyword evidence="13" id="KW-1185">Reference proteome</keyword>
<dbReference type="Pfam" id="PF00481">
    <property type="entry name" value="PP2C"/>
    <property type="match status" value="1"/>
</dbReference>
<dbReference type="InterPro" id="IPR001932">
    <property type="entry name" value="PPM-type_phosphatase-like_dom"/>
</dbReference>
<dbReference type="EMBL" id="JAODUP010000041">
    <property type="protein sequence ID" value="KAK2166159.1"/>
    <property type="molecule type" value="Genomic_DNA"/>
</dbReference>
<comment type="cofactor">
    <cofactor evidence="1">
        <name>Mn(2+)</name>
        <dbReference type="ChEBI" id="CHEBI:29035"/>
    </cofactor>
</comment>
<evidence type="ECO:0000256" key="1">
    <source>
        <dbReference type="ARBA" id="ARBA00001936"/>
    </source>
</evidence>
<dbReference type="FunFam" id="3.60.40.10:FF:000016">
    <property type="entry name" value="Protein phosphatase 2C"/>
    <property type="match status" value="1"/>
</dbReference>
<evidence type="ECO:0000256" key="6">
    <source>
        <dbReference type="ARBA" id="ARBA00022801"/>
    </source>
</evidence>
<dbReference type="SUPFAM" id="SSF81606">
    <property type="entry name" value="PP2C-like"/>
    <property type="match status" value="1"/>
</dbReference>
<dbReference type="Proteomes" id="UP001208570">
    <property type="component" value="Unassembled WGS sequence"/>
</dbReference>
<comment type="similarity">
    <text evidence="3 9">Belongs to the PP2C family.</text>
</comment>
<reference evidence="12" key="1">
    <citation type="journal article" date="2023" name="Mol. Biol. Evol.">
        <title>Third-Generation Sequencing Reveals the Adaptive Role of the Epigenome in Three Deep-Sea Polychaetes.</title>
        <authorList>
            <person name="Perez M."/>
            <person name="Aroh O."/>
            <person name="Sun Y."/>
            <person name="Lan Y."/>
            <person name="Juniper S.K."/>
            <person name="Young C.R."/>
            <person name="Angers B."/>
            <person name="Qian P.Y."/>
        </authorList>
    </citation>
    <scope>NUCLEOTIDE SEQUENCE</scope>
    <source>
        <strain evidence="12">P08H-3</strain>
    </source>
</reference>
<keyword evidence="7 9" id="KW-0904">Protein phosphatase</keyword>
<keyword evidence="6 9" id="KW-0378">Hydrolase</keyword>
<evidence type="ECO:0000256" key="4">
    <source>
        <dbReference type="ARBA" id="ARBA00013081"/>
    </source>
</evidence>
<protein>
    <recommendedName>
        <fullName evidence="4">protein-serine/threonine phosphatase</fullName>
        <ecNumber evidence="4">3.1.3.16</ecNumber>
    </recommendedName>
</protein>
<evidence type="ECO:0000313" key="13">
    <source>
        <dbReference type="Proteomes" id="UP001208570"/>
    </source>
</evidence>
<evidence type="ECO:0000256" key="5">
    <source>
        <dbReference type="ARBA" id="ARBA00022723"/>
    </source>
</evidence>
<dbReference type="AlphaFoldDB" id="A0AAD9K773"/>
<dbReference type="InterPro" id="IPR015655">
    <property type="entry name" value="PP2C"/>
</dbReference>
<sequence length="369" mass="40741">MVSLDTLSHKFGSPEIIAQLEFVLNCLAYKSISTSGELHLVTAMGQTLTEPITTKETSHISNDAIHVGCSSMQGWRISMEDAHCVILSLEEDKDASYFAVFDGHGGYRVAQYAGSNLHKKVVSDSAYAQGNIEDAMKKGFLQIDEDMLNDSEMKDEFSGSTANVIIIKNKKIYCGNVGDSRAVASFNGSVQQLSYDHKPSNENECKRIIAAGGWVEFNRVNGNLALSRALGDFVFKRNDTKTAEEQMVTAYPDTTVTDITPDHEFILQACDGIWDVLTNQEVIDFVRARIAQRMQPEIICEELMMRCLSPDCQMGGLGCDNMTVILICFVNNKSYDCLAERCAQPCITPPTQTSEDMDSSSNSLPQDDK</sequence>
<evidence type="ECO:0000256" key="8">
    <source>
        <dbReference type="ARBA" id="ARBA00023211"/>
    </source>
</evidence>
<dbReference type="InterPro" id="IPR036457">
    <property type="entry name" value="PPM-type-like_dom_sf"/>
</dbReference>
<dbReference type="GO" id="GO:0004722">
    <property type="term" value="F:protein serine/threonine phosphatase activity"/>
    <property type="evidence" value="ECO:0007669"/>
    <property type="project" value="UniProtKB-EC"/>
</dbReference>
<dbReference type="InterPro" id="IPR000222">
    <property type="entry name" value="PP2C_BS"/>
</dbReference>
<feature type="region of interest" description="Disordered" evidence="10">
    <location>
        <begin position="349"/>
        <end position="369"/>
    </location>
</feature>
<dbReference type="PANTHER" id="PTHR13832:SF565">
    <property type="entry name" value="AT28366P-RELATED"/>
    <property type="match status" value="1"/>
</dbReference>
<keyword evidence="8" id="KW-0464">Manganese</keyword>
<feature type="domain" description="PPM-type phosphatase" evidence="11">
    <location>
        <begin position="66"/>
        <end position="329"/>
    </location>
</feature>
<dbReference type="Gene3D" id="3.60.40.10">
    <property type="entry name" value="PPM-type phosphatase domain"/>
    <property type="match status" value="1"/>
</dbReference>
<evidence type="ECO:0000313" key="12">
    <source>
        <dbReference type="EMBL" id="KAK2166159.1"/>
    </source>
</evidence>